<proteinExistence type="inferred from homology"/>
<dbReference type="Gene3D" id="3.40.190.290">
    <property type="match status" value="1"/>
</dbReference>
<dbReference type="Pfam" id="PF00126">
    <property type="entry name" value="HTH_1"/>
    <property type="match status" value="1"/>
</dbReference>
<evidence type="ECO:0000256" key="2">
    <source>
        <dbReference type="ARBA" id="ARBA00023015"/>
    </source>
</evidence>
<evidence type="ECO:0000313" key="7">
    <source>
        <dbReference type="Proteomes" id="UP000273675"/>
    </source>
</evidence>
<comment type="caution">
    <text evidence="6">The sequence shown here is derived from an EMBL/GenBank/DDBJ whole genome shotgun (WGS) entry which is preliminary data.</text>
</comment>
<keyword evidence="3" id="KW-0238">DNA-binding</keyword>
<dbReference type="PANTHER" id="PTHR30537">
    <property type="entry name" value="HTH-TYPE TRANSCRIPTIONAL REGULATOR"/>
    <property type="match status" value="1"/>
</dbReference>
<evidence type="ECO:0000313" key="6">
    <source>
        <dbReference type="EMBL" id="RKQ95127.1"/>
    </source>
</evidence>
<dbReference type="InterPro" id="IPR036388">
    <property type="entry name" value="WH-like_DNA-bd_sf"/>
</dbReference>
<dbReference type="RefSeq" id="WP_121212169.1">
    <property type="nucleotide sequence ID" value="NZ_RBIM01000007.1"/>
</dbReference>
<dbReference type="GO" id="GO:0006351">
    <property type="term" value="P:DNA-templated transcription"/>
    <property type="evidence" value="ECO:0007669"/>
    <property type="project" value="TreeGrafter"/>
</dbReference>
<protein>
    <submittedName>
        <fullName evidence="6">LysR family transcriptional regulator</fullName>
    </submittedName>
</protein>
<dbReference type="EMBL" id="RBIM01000007">
    <property type="protein sequence ID" value="RKQ95127.1"/>
    <property type="molecule type" value="Genomic_DNA"/>
</dbReference>
<keyword evidence="4" id="KW-0804">Transcription</keyword>
<name>A0A495D0W1_9PROT</name>
<dbReference type="OrthoDB" id="9813056at2"/>
<dbReference type="PROSITE" id="PS50931">
    <property type="entry name" value="HTH_LYSR"/>
    <property type="match status" value="1"/>
</dbReference>
<dbReference type="Proteomes" id="UP000273675">
    <property type="component" value="Unassembled WGS sequence"/>
</dbReference>
<dbReference type="Gene3D" id="1.10.10.10">
    <property type="entry name" value="Winged helix-like DNA-binding domain superfamily/Winged helix DNA-binding domain"/>
    <property type="match status" value="1"/>
</dbReference>
<dbReference type="PANTHER" id="PTHR30537:SF31">
    <property type="entry name" value="TRANSCRIPTIONAL REGULATOR, LYSR FAMILY"/>
    <property type="match status" value="1"/>
</dbReference>
<dbReference type="InterPro" id="IPR036390">
    <property type="entry name" value="WH_DNA-bd_sf"/>
</dbReference>
<dbReference type="AlphaFoldDB" id="A0A495D0W1"/>
<evidence type="ECO:0000259" key="5">
    <source>
        <dbReference type="PROSITE" id="PS50931"/>
    </source>
</evidence>
<evidence type="ECO:0000256" key="1">
    <source>
        <dbReference type="ARBA" id="ARBA00009437"/>
    </source>
</evidence>
<dbReference type="InterPro" id="IPR000847">
    <property type="entry name" value="LysR_HTH_N"/>
</dbReference>
<gene>
    <name evidence="6" type="ORF">C7435_2814</name>
</gene>
<dbReference type="FunFam" id="1.10.10.10:FF:000001">
    <property type="entry name" value="LysR family transcriptional regulator"/>
    <property type="match status" value="1"/>
</dbReference>
<accession>A0A495D0W1</accession>
<organism evidence="6 7">
    <name type="scientific">Maricaulis maris</name>
    <dbReference type="NCBI Taxonomy" id="74318"/>
    <lineage>
        <taxon>Bacteria</taxon>
        <taxon>Pseudomonadati</taxon>
        <taxon>Pseudomonadota</taxon>
        <taxon>Alphaproteobacteria</taxon>
        <taxon>Maricaulales</taxon>
        <taxon>Maricaulaceae</taxon>
        <taxon>Maricaulis</taxon>
    </lineage>
</organism>
<dbReference type="Pfam" id="PF03466">
    <property type="entry name" value="LysR_substrate"/>
    <property type="match status" value="1"/>
</dbReference>
<dbReference type="GO" id="GO:0003700">
    <property type="term" value="F:DNA-binding transcription factor activity"/>
    <property type="evidence" value="ECO:0007669"/>
    <property type="project" value="InterPro"/>
</dbReference>
<dbReference type="InterPro" id="IPR058163">
    <property type="entry name" value="LysR-type_TF_proteobact-type"/>
</dbReference>
<sequence>MDLNDYYYFVHVVEKRGFAPAGRALNVPKSRLSRHVQQLEDRLGTRLIQRTSRQFIVTDAGEAFYRHARTALDEIEAAESAVRRRANTLSGTVRLSCSVGVAQFALCRAVADFLSDNPKVRIIQQVTNRTVDLVESGFDMAIRGHIDPLPDSSLIQSRLVTVTWRLFAGHAYLEQNGTPSRPEALEGHIGLKLGWRPEVGHWTLSSPQEPQITIPFEPRLCSDDMVTLKHAAADGLGIVALPDYVCRDLVDAGLLVPILPDWTAGDARLSLLLPSRRGLPPAVEALAGFLRENIQEIVSPTAG</sequence>
<dbReference type="SUPFAM" id="SSF46785">
    <property type="entry name" value="Winged helix' DNA-binding domain"/>
    <property type="match status" value="1"/>
</dbReference>
<dbReference type="InterPro" id="IPR005119">
    <property type="entry name" value="LysR_subst-bd"/>
</dbReference>
<keyword evidence="2" id="KW-0805">Transcription regulation</keyword>
<dbReference type="SUPFAM" id="SSF53850">
    <property type="entry name" value="Periplasmic binding protein-like II"/>
    <property type="match status" value="1"/>
</dbReference>
<comment type="similarity">
    <text evidence="1">Belongs to the LysR transcriptional regulatory family.</text>
</comment>
<reference evidence="6 7" key="1">
    <citation type="submission" date="2018-10" db="EMBL/GenBank/DDBJ databases">
        <title>Genomic Encyclopedia of Type Strains, Phase IV (KMG-IV): sequencing the most valuable type-strain genomes for metagenomic binning, comparative biology and taxonomic classification.</title>
        <authorList>
            <person name="Goeker M."/>
        </authorList>
    </citation>
    <scope>NUCLEOTIDE SEQUENCE [LARGE SCALE GENOMIC DNA]</scope>
    <source>
        <strain evidence="6 7">DSM 4734</strain>
    </source>
</reference>
<evidence type="ECO:0000256" key="4">
    <source>
        <dbReference type="ARBA" id="ARBA00023163"/>
    </source>
</evidence>
<evidence type="ECO:0000256" key="3">
    <source>
        <dbReference type="ARBA" id="ARBA00023125"/>
    </source>
</evidence>
<dbReference type="GO" id="GO:0043565">
    <property type="term" value="F:sequence-specific DNA binding"/>
    <property type="evidence" value="ECO:0007669"/>
    <property type="project" value="TreeGrafter"/>
</dbReference>
<feature type="domain" description="HTH lysR-type" evidence="5">
    <location>
        <begin position="1"/>
        <end position="58"/>
    </location>
</feature>